<dbReference type="KEGG" id="abaw:D5400_15450"/>
<accession>A0A3S9B6D4</accession>
<keyword evidence="2" id="KW-1185">Reference proteome</keyword>
<evidence type="ECO:0000313" key="2">
    <source>
        <dbReference type="Proteomes" id="UP000268192"/>
    </source>
</evidence>
<protein>
    <submittedName>
        <fullName evidence="1">Uncharacterized protein</fullName>
    </submittedName>
</protein>
<gene>
    <name evidence="1" type="ORF">D5400_15450</name>
</gene>
<dbReference type="Proteomes" id="UP000268192">
    <property type="component" value="Chromosome"/>
</dbReference>
<name>A0A3S9B6D4_9HYPH</name>
<proteinExistence type="predicted"/>
<reference evidence="1 2" key="1">
    <citation type="submission" date="2018-09" db="EMBL/GenBank/DDBJ databases">
        <title>Marinorhizobium profundi gen. nov., sp. nov., isolated from a deep-sea sediment sample from the New Britain Trench and proposal of Marinorhizobiaceae fam. nov. in the order Rhizobiales of the class Alphaproteobacteria.</title>
        <authorList>
            <person name="Cao J."/>
        </authorList>
    </citation>
    <scope>NUCLEOTIDE SEQUENCE [LARGE SCALE GENOMIC DNA]</scope>
    <source>
        <strain evidence="1 2">WS11</strain>
    </source>
</reference>
<organism evidence="1 2">
    <name type="scientific">Georhizobium profundi</name>
    <dbReference type="NCBI Taxonomy" id="2341112"/>
    <lineage>
        <taxon>Bacteria</taxon>
        <taxon>Pseudomonadati</taxon>
        <taxon>Pseudomonadota</taxon>
        <taxon>Alphaproteobacteria</taxon>
        <taxon>Hyphomicrobiales</taxon>
        <taxon>Rhizobiaceae</taxon>
        <taxon>Georhizobium</taxon>
    </lineage>
</organism>
<evidence type="ECO:0000313" key="1">
    <source>
        <dbReference type="EMBL" id="AZN72477.1"/>
    </source>
</evidence>
<dbReference type="AlphaFoldDB" id="A0A3S9B6D4"/>
<sequence>MDGKTKRQADNGNEKQEREIVALEKRYGTIGSGAVRAAAPLTAKLGHKQDRFRPKSVRDHD</sequence>
<dbReference type="EMBL" id="CP032509">
    <property type="protein sequence ID" value="AZN72477.1"/>
    <property type="molecule type" value="Genomic_DNA"/>
</dbReference>
<dbReference type="RefSeq" id="WP_126010804.1">
    <property type="nucleotide sequence ID" value="NZ_CP032509.1"/>
</dbReference>
<dbReference type="OrthoDB" id="9913664at2"/>